<sequence>MPPLSKRSRAIFEADSDDHPHHAPFVFYGTPLPAYDRHARDDGSYVPLWKQEVRDEHGRKRLHGAFTGGWSAGYFNTVGSKEGWTPSTFISSRTNRRAKDAASQKIEDFMDDEDVKDAEEARLLHTASSYAGVGDADPNSSSLATTQHARLIDLFTPSGETVGVKLLKRMGWRPGQGIGPMVRRKARLGPETTNAEDDEPTHLFAPENTPVIHFAKKTDCKGLGFVGEQKLGGPERGRLIGNGNDDNNDYDPFSRLSSKPAPASKIGVKPRVPLRRGGIGTGVLNSDDEDEDPYEIAPRLSYNRVIDADKQAKKKKNNNKKLLNASDSISTHTSNSNPLLSTKPVFIKRKPGLNAGQTTSSTSSPLTTSSLSGFRKCRDGRLPLEGFILSLELSNLSLGENYPPPRVPEGWEPKKLRLSASQPTDSTSTPSQYRTNAEIARDSKLDPTSRAALLGEKQLPGMSVYDFMTPEARERIAKATGRTDLPPARGQKGPMEQGKKSEPRSESEKEREAWGFVPHLDRWIAKQVLERGTSGSFMPYAEDEAKRDRYRAFLKLKAGVLRPEEEKLPERPPGMGLQEWIAEMNEFARCAMVFRPASGAMASRFTSASSSATVMTPSAENLLRRPKEKQLTPAEEAAKMGMYGHLTREVTPFHPSRLLCKRFGVMMPTPTDAAEETANEPRTTGGASELLSTGTMERIIAEAQKATSSSSTTEPGDRSSNPAREAAYGLRQPVVVDPGRNEALEAERPGDDVFKAVFGDENDEMEGDGCCQSRRARDDQPSRAPRSSIATYTNDGEHAARRNEDEELDRDRIVPVTTAQPSREASNTPRLINALRTPRRRARTRSDNTTDNTANSLDTHCNRPLKPYVWKRRDSKRKWTRAEIDREREEFFETRVTGRQEIWAALKMVAEELRNGDIETAQGILDAAGITSPHGDLVEGCYDATGVAYKLEPVIVTDPPVIEESGEHNDGTSSITVDDSEGEGEGIIGKEIDEIGTASEGKGKAIQTPSVLVNLRLSDSDRNMTVRIGKDQHVHALEKRLRAEAKIPPDARIRMVHQGKLLNMHKTLDEQGWIAKNVVMVYITRLS</sequence>
<feature type="compositionally biased region" description="Basic and acidic residues" evidence="1">
    <location>
        <begin position="497"/>
        <end position="512"/>
    </location>
</feature>
<reference evidence="4 5" key="1">
    <citation type="journal article" date="2016" name="Genome Biol. Evol.">
        <title>Divergent and convergent evolution of fungal pathogenicity.</title>
        <authorList>
            <person name="Shang Y."/>
            <person name="Xiao G."/>
            <person name="Zheng P."/>
            <person name="Cen K."/>
            <person name="Zhan S."/>
            <person name="Wang C."/>
        </authorList>
    </citation>
    <scope>NUCLEOTIDE SEQUENCE [LARGE SCALE GENOMIC DNA]</scope>
    <source>
        <strain evidence="4 5">ARSEF 7405</strain>
    </source>
</reference>
<dbReference type="InterPro" id="IPR000467">
    <property type="entry name" value="G_patch_dom"/>
</dbReference>
<feature type="compositionally biased region" description="Low complexity" evidence="1">
    <location>
        <begin position="847"/>
        <end position="859"/>
    </location>
</feature>
<name>A0A168DPS8_9EURO</name>
<dbReference type="InterPro" id="IPR000626">
    <property type="entry name" value="Ubiquitin-like_dom"/>
</dbReference>
<proteinExistence type="predicted"/>
<feature type="domain" description="G-patch" evidence="3">
    <location>
        <begin position="159"/>
        <end position="179"/>
    </location>
</feature>
<evidence type="ECO:0000259" key="3">
    <source>
        <dbReference type="PROSITE" id="PS50174"/>
    </source>
</evidence>
<dbReference type="PANTHER" id="PTHR13384:SF19">
    <property type="entry name" value="G PATCH DOMAIN-CONTAINING PROTEIN 1"/>
    <property type="match status" value="1"/>
</dbReference>
<feature type="region of interest" description="Disordered" evidence="1">
    <location>
        <begin position="398"/>
        <end position="444"/>
    </location>
</feature>
<keyword evidence="5" id="KW-1185">Reference proteome</keyword>
<feature type="region of interest" description="Disordered" evidence="1">
    <location>
        <begin position="309"/>
        <end position="374"/>
    </location>
</feature>
<dbReference type="PANTHER" id="PTHR13384">
    <property type="entry name" value="G PATCH DOMAIN-CONTAINING PROTEIN 1"/>
    <property type="match status" value="1"/>
</dbReference>
<feature type="region of interest" description="Disordered" evidence="1">
    <location>
        <begin position="477"/>
        <end position="512"/>
    </location>
</feature>
<feature type="compositionally biased region" description="Polar residues" evidence="1">
    <location>
        <begin position="680"/>
        <end position="695"/>
    </location>
</feature>
<feature type="region of interest" description="Disordered" evidence="1">
    <location>
        <begin position="234"/>
        <end position="296"/>
    </location>
</feature>
<dbReference type="SUPFAM" id="SSF54236">
    <property type="entry name" value="Ubiquitin-like"/>
    <property type="match status" value="1"/>
</dbReference>
<feature type="compositionally biased region" description="Low complexity" evidence="1">
    <location>
        <begin position="419"/>
        <end position="432"/>
    </location>
</feature>
<evidence type="ECO:0000259" key="2">
    <source>
        <dbReference type="PROSITE" id="PS50053"/>
    </source>
</evidence>
<gene>
    <name evidence="4" type="ORF">AAP_00240</name>
</gene>
<feature type="compositionally biased region" description="Polar residues" evidence="1">
    <location>
        <begin position="705"/>
        <end position="722"/>
    </location>
</feature>
<dbReference type="GO" id="GO:0003723">
    <property type="term" value="F:RNA binding"/>
    <property type="evidence" value="ECO:0007669"/>
    <property type="project" value="TreeGrafter"/>
</dbReference>
<feature type="compositionally biased region" description="Polar residues" evidence="1">
    <location>
        <begin position="325"/>
        <end position="340"/>
    </location>
</feature>
<dbReference type="Pfam" id="PF26093">
    <property type="entry name" value="HTH_TGH"/>
    <property type="match status" value="1"/>
</dbReference>
<dbReference type="Gene3D" id="3.10.20.90">
    <property type="entry name" value="Phosphatidylinositol 3-kinase Catalytic Subunit, Chain A, domain 1"/>
    <property type="match status" value="1"/>
</dbReference>
<accession>A0A168DPS8</accession>
<dbReference type="SMART" id="SM00443">
    <property type="entry name" value="G_patch"/>
    <property type="match status" value="1"/>
</dbReference>
<dbReference type="InterPro" id="IPR032752">
    <property type="entry name" value="DC-UbP/UBTD2_N"/>
</dbReference>
<dbReference type="Pfam" id="PF16455">
    <property type="entry name" value="UBD"/>
    <property type="match status" value="1"/>
</dbReference>
<dbReference type="InterPro" id="IPR029071">
    <property type="entry name" value="Ubiquitin-like_domsf"/>
</dbReference>
<dbReference type="PROSITE" id="PS50174">
    <property type="entry name" value="G_PATCH"/>
    <property type="match status" value="1"/>
</dbReference>
<protein>
    <submittedName>
        <fullName evidence="4">G patch domain containing 1</fullName>
    </submittedName>
</protein>
<organism evidence="4 5">
    <name type="scientific">Ascosphaera apis ARSEF 7405</name>
    <dbReference type="NCBI Taxonomy" id="392613"/>
    <lineage>
        <taxon>Eukaryota</taxon>
        <taxon>Fungi</taxon>
        <taxon>Dikarya</taxon>
        <taxon>Ascomycota</taxon>
        <taxon>Pezizomycotina</taxon>
        <taxon>Eurotiomycetes</taxon>
        <taxon>Eurotiomycetidae</taxon>
        <taxon>Onygenales</taxon>
        <taxon>Ascosphaeraceae</taxon>
        <taxon>Ascosphaera</taxon>
    </lineage>
</organism>
<dbReference type="Pfam" id="PF01585">
    <property type="entry name" value="G-patch"/>
    <property type="match status" value="1"/>
</dbReference>
<feature type="compositionally biased region" description="Basic and acidic residues" evidence="1">
    <location>
        <begin position="795"/>
        <end position="813"/>
    </location>
</feature>
<evidence type="ECO:0000313" key="4">
    <source>
        <dbReference type="EMBL" id="KZZ97979.1"/>
    </source>
</evidence>
<dbReference type="Pfam" id="PF07713">
    <property type="entry name" value="DUF1604"/>
    <property type="match status" value="1"/>
</dbReference>
<feature type="compositionally biased region" description="Polar residues" evidence="1">
    <location>
        <begin position="817"/>
        <end position="830"/>
    </location>
</feature>
<dbReference type="VEuPathDB" id="FungiDB:AAP_00240"/>
<dbReference type="Gene3D" id="1.20.225.20">
    <property type="entry name" value="Ub domain-containing protein, DC-UbP/UBTD2, N-terminal domain"/>
    <property type="match status" value="1"/>
</dbReference>
<dbReference type="InterPro" id="IPR038169">
    <property type="entry name" value="DC-UbP/UBTD2_N_sf"/>
</dbReference>
<feature type="region of interest" description="Disordered" evidence="1">
    <location>
        <begin position="672"/>
        <end position="736"/>
    </location>
</feature>
<dbReference type="SMART" id="SM00213">
    <property type="entry name" value="UBQ"/>
    <property type="match status" value="1"/>
</dbReference>
<feature type="compositionally biased region" description="Low complexity" evidence="1">
    <location>
        <begin position="358"/>
        <end position="372"/>
    </location>
</feature>
<feature type="region of interest" description="Disordered" evidence="1">
    <location>
        <begin position="962"/>
        <end position="984"/>
    </location>
</feature>
<dbReference type="GO" id="GO:0006397">
    <property type="term" value="P:mRNA processing"/>
    <property type="evidence" value="ECO:0007669"/>
    <property type="project" value="InterPro"/>
</dbReference>
<dbReference type="CDD" id="cd17039">
    <property type="entry name" value="Ubl_ubiquitin_like"/>
    <property type="match status" value="1"/>
</dbReference>
<evidence type="ECO:0000256" key="1">
    <source>
        <dbReference type="SAM" id="MobiDB-lite"/>
    </source>
</evidence>
<feature type="region of interest" description="Disordered" evidence="1">
    <location>
        <begin position="760"/>
        <end position="860"/>
    </location>
</feature>
<dbReference type="GO" id="GO:0005634">
    <property type="term" value="C:nucleus"/>
    <property type="evidence" value="ECO:0007669"/>
    <property type="project" value="TreeGrafter"/>
</dbReference>
<dbReference type="EMBL" id="AZGZ01000001">
    <property type="protein sequence ID" value="KZZ97979.1"/>
    <property type="molecule type" value="Genomic_DNA"/>
</dbReference>
<dbReference type="PROSITE" id="PS50053">
    <property type="entry name" value="UBIQUITIN_2"/>
    <property type="match status" value="1"/>
</dbReference>
<comment type="caution">
    <text evidence="4">The sequence shown here is derived from an EMBL/GenBank/DDBJ whole genome shotgun (WGS) entry which is preliminary data.</text>
</comment>
<evidence type="ECO:0000313" key="5">
    <source>
        <dbReference type="Proteomes" id="UP000242877"/>
    </source>
</evidence>
<dbReference type="OrthoDB" id="20507at2759"/>
<dbReference type="AlphaFoldDB" id="A0A168DPS8"/>
<feature type="domain" description="Ubiquitin-like" evidence="2">
    <location>
        <begin position="1011"/>
        <end position="1087"/>
    </location>
</feature>
<dbReference type="InterPro" id="IPR011666">
    <property type="entry name" value="DUF1604"/>
</dbReference>
<dbReference type="Proteomes" id="UP000242877">
    <property type="component" value="Unassembled WGS sequence"/>
</dbReference>